<name>A0ABU4TJU3_9PSEU</name>
<evidence type="ECO:0000256" key="1">
    <source>
        <dbReference type="SAM" id="Phobius"/>
    </source>
</evidence>
<accession>A0ABU4TJU3</accession>
<dbReference type="Gene3D" id="2.60.40.10">
    <property type="entry name" value="Immunoglobulins"/>
    <property type="match status" value="1"/>
</dbReference>
<sequence>MRVGRWWPLLGTIALLAVTTPGFPSGASDAVPLSVHFDQTLHGDFALVGNAVLTCPARQTPDARYPAERCADAQRRKGGGVAALNNGHHMVWADVDDDNTTYNSSTARLALPPGARVAYAELGWAGTTGALPDASCGRGDTSPPGSPLTQAVAFTVNGGPTRRIGPDGFTVTVDDPGTLSRTDQQFYSAHADVTTDLAGADGDVAVTVGDVWTPQGFDCFGGWSLTVVWQFTSPDPRFAPARKHVLVYGGHVRLFTREARTVALAGSMRAAGGPARVGVTAYEGDWANSGDQLLVNGEAQAGDNFFSSFADGGLDPNVPNNMSVDVKTVEVSGEVVKAGDTSAQFAFTGGGDAYLVQGLSVSLPRPALAITTNTDRPAAHVGDAVVQTAEVTNVGGAPASDIAVRIGSAPACAQRIAMLAGGTSATVTCAGTAPEDDYSATATATGKSLVGDDLTAEATATVDVLRPAVRISQSAAPTTVLQGQTVAFRLEVGNIGDTTLSGLAVQTESAPACRRADLGPLDPAGVATVDCSVVAGDEGFVNTVTITGTDRLGLAVSASAQAAFTVVHPRLSITAVWSADRVATGSAVTVTVTVSNPSAVRLDGVTVSGEPASCGHELGTLDPYQTVSYTCLVTIESDVDSELIVTGGGATASAPVRVGLLSSAAPQPEAPPEQIARKAESAPLSKPAVGAVVVTLAVVGMFLVIGATTAATKP</sequence>
<dbReference type="EMBL" id="JAXAVV010000002">
    <property type="protein sequence ID" value="MDX8048536.1"/>
    <property type="molecule type" value="Genomic_DNA"/>
</dbReference>
<dbReference type="RefSeq" id="WP_319982653.1">
    <property type="nucleotide sequence ID" value="NZ_JAXAVV010000002.1"/>
</dbReference>
<evidence type="ECO:0000313" key="2">
    <source>
        <dbReference type="EMBL" id="MDX8048536.1"/>
    </source>
</evidence>
<dbReference type="InterPro" id="IPR013783">
    <property type="entry name" value="Ig-like_fold"/>
</dbReference>
<reference evidence="2 3" key="1">
    <citation type="submission" date="2023-11" db="EMBL/GenBank/DDBJ databases">
        <title>Lentzea sokolovensis, sp. nov., Lentzea kristufkii, sp. nov., and Lentzea miocenensis, sp. nov., rare actinobacteria from Sokolov Coal Basin, Miocene lacustrine sediment, Czech Republic.</title>
        <authorList>
            <person name="Lara A."/>
            <person name="Kotroba L."/>
            <person name="Nouioui I."/>
            <person name="Neumann-Schaal M."/>
            <person name="Mast Y."/>
            <person name="Chronakova A."/>
        </authorList>
    </citation>
    <scope>NUCLEOTIDE SEQUENCE [LARGE SCALE GENOMIC DNA]</scope>
    <source>
        <strain evidence="2 3">BCCO 10_0798</strain>
    </source>
</reference>
<keyword evidence="3" id="KW-1185">Reference proteome</keyword>
<evidence type="ECO:0000313" key="3">
    <source>
        <dbReference type="Proteomes" id="UP001271792"/>
    </source>
</evidence>
<keyword evidence="1" id="KW-0472">Membrane</keyword>
<reference evidence="2 3" key="2">
    <citation type="submission" date="2023-11" db="EMBL/GenBank/DDBJ databases">
        <authorList>
            <person name="Lara A.C."/>
            <person name="Chronakova A."/>
        </authorList>
    </citation>
    <scope>NUCLEOTIDE SEQUENCE [LARGE SCALE GENOMIC DNA]</scope>
    <source>
        <strain evidence="2 3">BCCO 10_0798</strain>
    </source>
</reference>
<keyword evidence="1" id="KW-1133">Transmembrane helix</keyword>
<gene>
    <name evidence="2" type="ORF">SK571_04020</name>
</gene>
<organism evidence="2 3">
    <name type="scientific">Lentzea kristufekii</name>
    <dbReference type="NCBI Taxonomy" id="3095430"/>
    <lineage>
        <taxon>Bacteria</taxon>
        <taxon>Bacillati</taxon>
        <taxon>Actinomycetota</taxon>
        <taxon>Actinomycetes</taxon>
        <taxon>Pseudonocardiales</taxon>
        <taxon>Pseudonocardiaceae</taxon>
        <taxon>Lentzea</taxon>
    </lineage>
</organism>
<protein>
    <submittedName>
        <fullName evidence="2">Uncharacterized protein</fullName>
    </submittedName>
</protein>
<feature type="transmembrane region" description="Helical" evidence="1">
    <location>
        <begin position="688"/>
        <end position="711"/>
    </location>
</feature>
<keyword evidence="1" id="KW-0812">Transmembrane</keyword>
<dbReference type="Proteomes" id="UP001271792">
    <property type="component" value="Unassembled WGS sequence"/>
</dbReference>
<proteinExistence type="predicted"/>
<comment type="caution">
    <text evidence="2">The sequence shown here is derived from an EMBL/GenBank/DDBJ whole genome shotgun (WGS) entry which is preliminary data.</text>
</comment>